<evidence type="ECO:0000256" key="1">
    <source>
        <dbReference type="ARBA" id="ARBA00022729"/>
    </source>
</evidence>
<evidence type="ECO:0000313" key="3">
    <source>
        <dbReference type="Proteomes" id="UP000676967"/>
    </source>
</evidence>
<keyword evidence="3" id="KW-1185">Reference proteome</keyword>
<keyword evidence="1" id="KW-0732">Signal</keyword>
<dbReference type="SUPFAM" id="SSF69318">
    <property type="entry name" value="Integrin alpha N-terminal domain"/>
    <property type="match status" value="1"/>
</dbReference>
<sequence>MNGRRLGSSVSGRAIACARVIVAVVQQRKLGQRAALIAMTTAVAESELTNQIIATDHDSLGLFQQRASQGWGRPDQLVDPVYATNKFLDSMIRKYPHGSWMSGDIGAICQKVQISARPAAYSPEIHDAALIVGAVWSRPAVAPPASSTTTAPAGPFQRTLTTAQVQMAGLEGRHALAMADWNADGKPDLMVVTGAGAATGRTEVRIIDGASNFLSLLLVTATALGPTDERHDYAFTDFNGDKKPDLVLTQRSGTASGRTEIRIVDGASSFQKILLDTATGLGATDEKYQFAVADWNADGRADLVAAQTAGTRSGKVEVQVLDGASNFQQVAPVVVSGAPAGDGIRVAVADWNADKRADLVTLQKGSVRAWDGASALTRSLTQASVAADGKELVVTEWNADGHPDLAAVTPAGGAGGLAEVSILGGQ</sequence>
<dbReference type="InterPro" id="IPR028994">
    <property type="entry name" value="Integrin_alpha_N"/>
</dbReference>
<protein>
    <recommendedName>
        <fullName evidence="4">VCBS repeat-containing protein</fullName>
    </recommendedName>
</protein>
<accession>A0ABN6CUG4</accession>
<dbReference type="Pfam" id="PF13517">
    <property type="entry name" value="FG-GAP_3"/>
    <property type="match status" value="2"/>
</dbReference>
<gene>
    <name evidence="2" type="ORF">Aiant_90810</name>
</gene>
<dbReference type="EMBL" id="AP023356">
    <property type="protein sequence ID" value="BCJ48424.1"/>
    <property type="molecule type" value="Genomic_DNA"/>
</dbReference>
<reference evidence="2 3" key="1">
    <citation type="submission" date="2020-08" db="EMBL/GenBank/DDBJ databases">
        <title>Whole genome shotgun sequence of Actinoplanes ianthinogenes NBRC 13996.</title>
        <authorList>
            <person name="Komaki H."/>
            <person name="Tamura T."/>
        </authorList>
    </citation>
    <scope>NUCLEOTIDE SEQUENCE [LARGE SCALE GENOMIC DNA]</scope>
    <source>
        <strain evidence="2 3">NBRC 13996</strain>
    </source>
</reference>
<dbReference type="Gene3D" id="2.130.10.130">
    <property type="entry name" value="Integrin alpha, N-terminal"/>
    <property type="match status" value="2"/>
</dbReference>
<proteinExistence type="predicted"/>
<dbReference type="PANTHER" id="PTHR46580">
    <property type="entry name" value="SENSOR KINASE-RELATED"/>
    <property type="match status" value="1"/>
</dbReference>
<evidence type="ECO:0000313" key="2">
    <source>
        <dbReference type="EMBL" id="BCJ48424.1"/>
    </source>
</evidence>
<dbReference type="Proteomes" id="UP000676967">
    <property type="component" value="Chromosome"/>
</dbReference>
<organism evidence="2 3">
    <name type="scientific">Actinoplanes ianthinogenes</name>
    <dbReference type="NCBI Taxonomy" id="122358"/>
    <lineage>
        <taxon>Bacteria</taxon>
        <taxon>Bacillati</taxon>
        <taxon>Actinomycetota</taxon>
        <taxon>Actinomycetes</taxon>
        <taxon>Micromonosporales</taxon>
        <taxon>Micromonosporaceae</taxon>
        <taxon>Actinoplanes</taxon>
    </lineage>
</organism>
<evidence type="ECO:0008006" key="4">
    <source>
        <dbReference type="Google" id="ProtNLM"/>
    </source>
</evidence>
<dbReference type="InterPro" id="IPR013517">
    <property type="entry name" value="FG-GAP"/>
</dbReference>
<name>A0ABN6CUG4_9ACTN</name>